<name>A0A813BAL1_9DINO</name>
<evidence type="ECO:0000313" key="3">
    <source>
        <dbReference type="EMBL" id="CAE7895126.1"/>
    </source>
</evidence>
<evidence type="ECO:0000256" key="2">
    <source>
        <dbReference type="SAM" id="SignalP"/>
    </source>
</evidence>
<gene>
    <name evidence="3" type="ORF">SNEC2469_LOCUS29933</name>
</gene>
<feature type="coiled-coil region" evidence="1">
    <location>
        <begin position="155"/>
        <end position="217"/>
    </location>
</feature>
<reference evidence="3" key="1">
    <citation type="submission" date="2021-02" db="EMBL/GenBank/DDBJ databases">
        <authorList>
            <person name="Dougan E. K."/>
            <person name="Rhodes N."/>
            <person name="Thang M."/>
            <person name="Chan C."/>
        </authorList>
    </citation>
    <scope>NUCLEOTIDE SEQUENCE</scope>
</reference>
<keyword evidence="1" id="KW-0175">Coiled coil</keyword>
<dbReference type="OrthoDB" id="10315032at2759"/>
<feature type="chain" id="PRO_5032919260" evidence="2">
    <location>
        <begin position="18"/>
        <end position="276"/>
    </location>
</feature>
<feature type="signal peptide" evidence="2">
    <location>
        <begin position="1"/>
        <end position="17"/>
    </location>
</feature>
<sequence length="276" mass="30206">MVLSGFRFLALLSLASADRHDVQQQREAEREGEQAQVVPRPISRALQAAQRKAQANLDAFVKAEAAANVAKVKQEEAASERMSKMEEKKAKTIASQAQVERSRQAMADAEKAAAQHMANTSEFEDALAQWNALSQEVEGMEMNVTMKEEAMAATLAQMKKHLEALKDALDGKKRDRDAAEQSMMEKKSVVLSANKLKADAAEDAAKAEQAAQQLQKELLAVRYGNHGHLALSMASFGPPLLCSGYALLNDKAFLRQNGGAWRLDKQGIDFPSLNVK</sequence>
<comment type="caution">
    <text evidence="3">The sequence shown here is derived from an EMBL/GenBank/DDBJ whole genome shotgun (WGS) entry which is preliminary data.</text>
</comment>
<organism evidence="3 4">
    <name type="scientific">Symbiodinium necroappetens</name>
    <dbReference type="NCBI Taxonomy" id="1628268"/>
    <lineage>
        <taxon>Eukaryota</taxon>
        <taxon>Sar</taxon>
        <taxon>Alveolata</taxon>
        <taxon>Dinophyceae</taxon>
        <taxon>Suessiales</taxon>
        <taxon>Symbiodiniaceae</taxon>
        <taxon>Symbiodinium</taxon>
    </lineage>
</organism>
<evidence type="ECO:0000256" key="1">
    <source>
        <dbReference type="SAM" id="Coils"/>
    </source>
</evidence>
<dbReference type="Proteomes" id="UP000601435">
    <property type="component" value="Unassembled WGS sequence"/>
</dbReference>
<accession>A0A813BAL1</accession>
<keyword evidence="2" id="KW-0732">Signal</keyword>
<dbReference type="AlphaFoldDB" id="A0A813BAL1"/>
<dbReference type="EMBL" id="CAJNJA010068541">
    <property type="protein sequence ID" value="CAE7895126.1"/>
    <property type="molecule type" value="Genomic_DNA"/>
</dbReference>
<keyword evidence="4" id="KW-1185">Reference proteome</keyword>
<evidence type="ECO:0000313" key="4">
    <source>
        <dbReference type="Proteomes" id="UP000601435"/>
    </source>
</evidence>
<protein>
    <submittedName>
        <fullName evidence="3">Uncharacterized protein</fullName>
    </submittedName>
</protein>
<proteinExistence type="predicted"/>